<keyword evidence="5" id="KW-1185">Reference proteome</keyword>
<dbReference type="SMR" id="A0A409V694"/>
<evidence type="ECO:0000313" key="4">
    <source>
        <dbReference type="EMBL" id="OPL07272.1"/>
    </source>
</evidence>
<gene>
    <name evidence="4" type="ORF">AM593_09411</name>
</gene>
<evidence type="ECO:0000256" key="2">
    <source>
        <dbReference type="SAM" id="MobiDB-lite"/>
    </source>
</evidence>
<name>A0A409V694_MYTGA</name>
<comment type="similarity">
    <text evidence="1">Belongs to the peptidase C14A family.</text>
</comment>
<feature type="compositionally biased region" description="Polar residues" evidence="2">
    <location>
        <begin position="8"/>
        <end position="25"/>
    </location>
</feature>
<reference evidence="4 5" key="1">
    <citation type="journal article" date="2016" name="PLoS ONE">
        <title>A First Insight into the Genome of the Filter-Feeder Mussel Mytilus galloprovincialis.</title>
        <authorList>
            <person name="Murgarella M."/>
            <person name="Puiu D."/>
            <person name="Novoa B."/>
            <person name="Figueras A."/>
            <person name="Posada D."/>
            <person name="Canchaya C."/>
        </authorList>
    </citation>
    <scope>NUCLEOTIDE SEQUENCE [LARGE SCALE GENOMIC DNA]</scope>
    <source>
        <tissue evidence="4">Muscle</tissue>
    </source>
</reference>
<feature type="non-terminal residue" evidence="4">
    <location>
        <position position="1"/>
    </location>
</feature>
<dbReference type="Proteomes" id="UP000266721">
    <property type="component" value="Unassembled WGS sequence"/>
</dbReference>
<dbReference type="InterPro" id="IPR011600">
    <property type="entry name" value="Pept_C14_caspase"/>
</dbReference>
<dbReference type="Gene3D" id="3.40.50.1460">
    <property type="match status" value="1"/>
</dbReference>
<proteinExistence type="inferred from homology"/>
<dbReference type="InterPro" id="IPR002138">
    <property type="entry name" value="Pept_C14_p10"/>
</dbReference>
<dbReference type="InterPro" id="IPR052039">
    <property type="entry name" value="Caspase-related_regulators"/>
</dbReference>
<dbReference type="PANTHER" id="PTHR22576:SF41">
    <property type="entry name" value="CASPASE 14, APOPTOSIS-RELATED CYSTEINE PEPTIDASE"/>
    <property type="match status" value="1"/>
</dbReference>
<dbReference type="Pfam" id="PF00656">
    <property type="entry name" value="Peptidase_C14"/>
    <property type="match status" value="1"/>
</dbReference>
<protein>
    <submittedName>
        <fullName evidence="4">Cell 3 death protein</fullName>
    </submittedName>
</protein>
<organism evidence="4 5">
    <name type="scientific">Mytilus galloprovincialis</name>
    <name type="common">Mediterranean mussel</name>
    <dbReference type="NCBI Taxonomy" id="29158"/>
    <lineage>
        <taxon>Eukaryota</taxon>
        <taxon>Metazoa</taxon>
        <taxon>Spiralia</taxon>
        <taxon>Lophotrochozoa</taxon>
        <taxon>Mollusca</taxon>
        <taxon>Bivalvia</taxon>
        <taxon>Autobranchia</taxon>
        <taxon>Pteriomorphia</taxon>
        <taxon>Mytilida</taxon>
        <taxon>Mytiloidea</taxon>
        <taxon>Mytilidae</taxon>
        <taxon>Mytilinae</taxon>
        <taxon>Mytilus</taxon>
    </lineage>
</organism>
<dbReference type="GO" id="GO:0006508">
    <property type="term" value="P:proteolysis"/>
    <property type="evidence" value="ECO:0007669"/>
    <property type="project" value="InterPro"/>
</dbReference>
<dbReference type="GO" id="GO:0004197">
    <property type="term" value="F:cysteine-type endopeptidase activity"/>
    <property type="evidence" value="ECO:0007669"/>
    <property type="project" value="InterPro"/>
</dbReference>
<evidence type="ECO:0000259" key="3">
    <source>
        <dbReference type="PROSITE" id="PS50207"/>
    </source>
</evidence>
<evidence type="ECO:0000313" key="5">
    <source>
        <dbReference type="Proteomes" id="UP000266721"/>
    </source>
</evidence>
<dbReference type="PANTHER" id="PTHR22576">
    <property type="entry name" value="MUCOSA ASSOCIATED LYMPHOID TISSUE LYMPHOMA TRANSLOCATION PROTEIN 1/PARACASPASE"/>
    <property type="match status" value="1"/>
</dbReference>
<dbReference type="EMBL" id="KV626998">
    <property type="protein sequence ID" value="OPL07272.1"/>
    <property type="molecule type" value="Genomic_DNA"/>
</dbReference>
<accession>A0A409V694</accession>
<dbReference type="InterPro" id="IPR015917">
    <property type="entry name" value="Pept_C14A"/>
</dbReference>
<dbReference type="PROSITE" id="PS50207">
    <property type="entry name" value="CASPASE_P10"/>
    <property type="match status" value="1"/>
</dbReference>
<dbReference type="SUPFAM" id="SSF52129">
    <property type="entry name" value="Caspase-like"/>
    <property type="match status" value="1"/>
</dbReference>
<feature type="region of interest" description="Disordered" evidence="2">
    <location>
        <begin position="1"/>
        <end position="31"/>
    </location>
</feature>
<dbReference type="AlphaFoldDB" id="A0A409V694"/>
<feature type="domain" description="Caspase family p10" evidence="3">
    <location>
        <begin position="27"/>
        <end position="115"/>
    </location>
</feature>
<dbReference type="SMART" id="SM00115">
    <property type="entry name" value="CASc"/>
    <property type="match status" value="1"/>
</dbReference>
<sequence>DVDCNPILGSTQPCSDKTETDSGPTSLDRKQPANSDLLIAYSTFPGYVSFRDEEEGSWFIQCLEEVFRESASEEHVMDMLTQVNDKVASKSESMMGYNQTPAPSTTLRYKWFLNPLTV</sequence>
<dbReference type="InterPro" id="IPR029030">
    <property type="entry name" value="Caspase-like_dom_sf"/>
</dbReference>
<evidence type="ECO:0000256" key="1">
    <source>
        <dbReference type="ARBA" id="ARBA00010134"/>
    </source>
</evidence>